<gene>
    <name evidence="12" type="primary">ggt</name>
    <name evidence="12" type="ORF">G8770_02265</name>
</gene>
<dbReference type="InterPro" id="IPR029055">
    <property type="entry name" value="Ntn_hydrolases_N"/>
</dbReference>
<dbReference type="NCBIfam" id="TIGR00066">
    <property type="entry name" value="g_glut_trans"/>
    <property type="match status" value="1"/>
</dbReference>
<accession>A0A9E5MJR5</accession>
<dbReference type="EC" id="3.4.19.13" evidence="11"/>
<keyword evidence="5 11" id="KW-0378">Hydrolase</keyword>
<sequence length="582" mass="62577">MENRRSAARLSRFVCGVLVWCVYGSVMAAEVEPIIRYDSIHHPMIGERGMVATQHDLASQVGADIIAAGGNAVDAAVAVGFSLAVVLPRAGNLGGGGFMMIYLAEENKTLALDYREMAPAAAHRDMFLDSNGDFDQQKAQFSHASAGVPGTVAGLLHAQKQYGRLSLKQVMMPAIRQAEKGFAVTHDLADKLASYKHLKRNPATVAAYYKPDGSSYLPGEVLKQPDLAWSLKQILIHGEKAFYSGRIADKIVDEMAAHGGLISRDDLANYRVVEREPVMGSYRGYQIASMPPPSSGGVHVIQMLNMLETFPMKNYGAGSAASIHHMVESMKWAYADRSKYLGDPDYVDVPVAELTNKAYAQRQAKQISSEKSRPSSDILPGAIYFDESRDTTHFSIMDAEGNAVANTYTLNFSFGSGITVAGTGILLNNEMDDFSSKPGVPNAYGLIGAEANKIEAGKRPLSSMTPTLVFKDGKPVMVTGSPGGSRIITTVLETIVNVVDYGMNVSAAVSAPRFHHQWQPDILFMEPGFSPDTQTILEQQGHTVKQVSTMGSANSVVARQGLLFGAADPRKPDASAVPVAGK</sequence>
<reference evidence="12" key="1">
    <citation type="submission" date="2020-03" db="EMBL/GenBank/DDBJ databases">
        <authorList>
            <person name="Guo F."/>
        </authorList>
    </citation>
    <scope>NUCLEOTIDE SEQUENCE</scope>
    <source>
        <strain evidence="12">JCM 30134</strain>
    </source>
</reference>
<dbReference type="InterPro" id="IPR055262">
    <property type="entry name" value="GGT_CS"/>
</dbReference>
<dbReference type="PROSITE" id="PS00462">
    <property type="entry name" value="G_GLU_TRANSPEPTIDASE"/>
    <property type="match status" value="1"/>
</dbReference>
<evidence type="ECO:0000256" key="7">
    <source>
        <dbReference type="ARBA" id="ARBA00023315"/>
    </source>
</evidence>
<comment type="catalytic activity">
    <reaction evidence="2 11">
        <text>glutathione + H2O = L-cysteinylglycine + L-glutamate</text>
        <dbReference type="Rhea" id="RHEA:28807"/>
        <dbReference type="ChEBI" id="CHEBI:15377"/>
        <dbReference type="ChEBI" id="CHEBI:29985"/>
        <dbReference type="ChEBI" id="CHEBI:57925"/>
        <dbReference type="ChEBI" id="CHEBI:61694"/>
        <dbReference type="EC" id="3.4.19.13"/>
    </reaction>
</comment>
<evidence type="ECO:0000313" key="12">
    <source>
        <dbReference type="EMBL" id="NHO64372.1"/>
    </source>
</evidence>
<evidence type="ECO:0000256" key="6">
    <source>
        <dbReference type="ARBA" id="ARBA00023145"/>
    </source>
</evidence>
<dbReference type="GO" id="GO:0006750">
    <property type="term" value="P:glutathione biosynthetic process"/>
    <property type="evidence" value="ECO:0007669"/>
    <property type="project" value="UniProtKB-KW"/>
</dbReference>
<evidence type="ECO:0000256" key="10">
    <source>
        <dbReference type="PIRSR" id="PIRSR600101-2"/>
    </source>
</evidence>
<dbReference type="PANTHER" id="PTHR43199:SF1">
    <property type="entry name" value="GLUTATHIONE HYDROLASE PROENZYME"/>
    <property type="match status" value="1"/>
</dbReference>
<evidence type="ECO:0000256" key="8">
    <source>
        <dbReference type="ARBA" id="ARBA00047417"/>
    </source>
</evidence>
<dbReference type="EC" id="2.3.2.2" evidence="11"/>
<keyword evidence="4 11" id="KW-0808">Transferase</keyword>
<dbReference type="EMBL" id="JAAONZ010000001">
    <property type="protein sequence ID" value="NHO64372.1"/>
    <property type="molecule type" value="Genomic_DNA"/>
</dbReference>
<keyword evidence="6 11" id="KW-0865">Zymogen</keyword>
<comment type="subunit">
    <text evidence="11">This enzyme consists of two polypeptide chains, which are synthesized in precursor form from a single polypeptide.</text>
</comment>
<comment type="catalytic activity">
    <reaction evidence="1 11">
        <text>an S-substituted glutathione + H2O = an S-substituted L-cysteinylglycine + L-glutamate</text>
        <dbReference type="Rhea" id="RHEA:59468"/>
        <dbReference type="ChEBI" id="CHEBI:15377"/>
        <dbReference type="ChEBI" id="CHEBI:29985"/>
        <dbReference type="ChEBI" id="CHEBI:90779"/>
        <dbReference type="ChEBI" id="CHEBI:143103"/>
        <dbReference type="EC" id="3.4.19.13"/>
    </reaction>
</comment>
<evidence type="ECO:0000256" key="11">
    <source>
        <dbReference type="RuleBase" id="RU368036"/>
    </source>
</evidence>
<dbReference type="Gene3D" id="1.10.246.130">
    <property type="match status" value="1"/>
</dbReference>
<dbReference type="PRINTS" id="PR01210">
    <property type="entry name" value="GGTRANSPTASE"/>
</dbReference>
<dbReference type="SUPFAM" id="SSF56235">
    <property type="entry name" value="N-terminal nucleophile aminohydrolases (Ntn hydrolases)"/>
    <property type="match status" value="1"/>
</dbReference>
<feature type="active site" description="Nucleophile" evidence="9">
    <location>
        <position position="391"/>
    </location>
</feature>
<feature type="binding site" evidence="10">
    <location>
        <begin position="462"/>
        <end position="463"/>
    </location>
    <ligand>
        <name>L-glutamate</name>
        <dbReference type="ChEBI" id="CHEBI:29985"/>
    </ligand>
</feature>
<evidence type="ECO:0000256" key="4">
    <source>
        <dbReference type="ARBA" id="ARBA00022679"/>
    </source>
</evidence>
<dbReference type="Gene3D" id="3.60.20.40">
    <property type="match status" value="1"/>
</dbReference>
<feature type="binding site" evidence="10">
    <location>
        <position position="433"/>
    </location>
    <ligand>
        <name>L-glutamate</name>
        <dbReference type="ChEBI" id="CHEBI:29985"/>
    </ligand>
</feature>
<feature type="binding site" evidence="10">
    <location>
        <position position="115"/>
    </location>
    <ligand>
        <name>L-glutamate</name>
        <dbReference type="ChEBI" id="CHEBI:29985"/>
    </ligand>
</feature>
<proteinExistence type="inferred from homology"/>
<keyword evidence="11" id="KW-0317">Glutathione biosynthesis</keyword>
<dbReference type="GO" id="GO:0036374">
    <property type="term" value="F:glutathione hydrolase activity"/>
    <property type="evidence" value="ECO:0007669"/>
    <property type="project" value="UniProtKB-UniRule"/>
</dbReference>
<dbReference type="GO" id="GO:0006751">
    <property type="term" value="P:glutathione catabolic process"/>
    <property type="evidence" value="ECO:0007669"/>
    <property type="project" value="UniProtKB-UniRule"/>
</dbReference>
<dbReference type="InterPro" id="IPR000101">
    <property type="entry name" value="GGT_peptidase"/>
</dbReference>
<evidence type="ECO:0000313" key="13">
    <source>
        <dbReference type="Proteomes" id="UP000787472"/>
    </source>
</evidence>
<dbReference type="PANTHER" id="PTHR43199">
    <property type="entry name" value="GLUTATHIONE HYDROLASE"/>
    <property type="match status" value="1"/>
</dbReference>
<protein>
    <recommendedName>
        <fullName evidence="11">Glutathione hydrolase proenzyme</fullName>
        <ecNumber evidence="11">2.3.2.2</ecNumber>
        <ecNumber evidence="11">3.4.19.13</ecNumber>
    </recommendedName>
    <component>
        <recommendedName>
            <fullName evidence="11">Glutathione hydrolase large chain</fullName>
        </recommendedName>
    </component>
    <component>
        <recommendedName>
            <fullName evidence="11">Glutathione hydrolase small chain</fullName>
        </recommendedName>
    </component>
</protein>
<dbReference type="InterPro" id="IPR051792">
    <property type="entry name" value="GGT_bact"/>
</dbReference>
<name>A0A9E5MJR5_9GAMM</name>
<evidence type="ECO:0000256" key="1">
    <source>
        <dbReference type="ARBA" id="ARBA00001049"/>
    </source>
</evidence>
<feature type="binding site" evidence="10">
    <location>
        <position position="484"/>
    </location>
    <ligand>
        <name>L-glutamate</name>
        <dbReference type="ChEBI" id="CHEBI:29985"/>
    </ligand>
</feature>
<evidence type="ECO:0000256" key="3">
    <source>
        <dbReference type="ARBA" id="ARBA00009381"/>
    </source>
</evidence>
<dbReference type="InterPro" id="IPR043138">
    <property type="entry name" value="GGT_lsub"/>
</dbReference>
<evidence type="ECO:0000256" key="9">
    <source>
        <dbReference type="PIRSR" id="PIRSR600101-1"/>
    </source>
</evidence>
<dbReference type="Pfam" id="PF01019">
    <property type="entry name" value="G_glu_transpept"/>
    <property type="match status" value="1"/>
</dbReference>
<dbReference type="Proteomes" id="UP000787472">
    <property type="component" value="Unassembled WGS sequence"/>
</dbReference>
<dbReference type="InterPro" id="IPR043137">
    <property type="entry name" value="GGT_ssub_C"/>
</dbReference>
<evidence type="ECO:0000256" key="5">
    <source>
        <dbReference type="ARBA" id="ARBA00022801"/>
    </source>
</evidence>
<comment type="similarity">
    <text evidence="3 11">Belongs to the gamma-glutamyltransferase family.</text>
</comment>
<keyword evidence="13" id="KW-1185">Reference proteome</keyword>
<dbReference type="AlphaFoldDB" id="A0A9E5MJR5"/>
<feature type="binding site" evidence="10">
    <location>
        <begin position="409"/>
        <end position="411"/>
    </location>
    <ligand>
        <name>L-glutamate</name>
        <dbReference type="ChEBI" id="CHEBI:29985"/>
    </ligand>
</feature>
<comment type="pathway">
    <text evidence="11">Sulfur metabolism; glutathione metabolism.</text>
</comment>
<comment type="caution">
    <text evidence="12">The sequence shown here is derived from an EMBL/GenBank/DDBJ whole genome shotgun (WGS) entry which is preliminary data.</text>
</comment>
<dbReference type="GO" id="GO:0103068">
    <property type="term" value="F:leukotriene C4 gamma-glutamyl transferase activity"/>
    <property type="evidence" value="ECO:0007669"/>
    <property type="project" value="UniProtKB-EC"/>
</dbReference>
<comment type="PTM">
    <text evidence="11">Cleaved by autocatalysis into a large and a small subunit.</text>
</comment>
<organism evidence="12 13">
    <name type="scientific">Pseudomaricurvus hydrocarbonicus</name>
    <dbReference type="NCBI Taxonomy" id="1470433"/>
    <lineage>
        <taxon>Bacteria</taxon>
        <taxon>Pseudomonadati</taxon>
        <taxon>Pseudomonadota</taxon>
        <taxon>Gammaproteobacteria</taxon>
        <taxon>Cellvibrionales</taxon>
        <taxon>Cellvibrionaceae</taxon>
        <taxon>Pseudomaricurvus</taxon>
    </lineage>
</organism>
<comment type="catalytic activity">
    <reaction evidence="8 11">
        <text>an N-terminal (5-L-glutamyl)-[peptide] + an alpha-amino acid = 5-L-glutamyl amino acid + an N-terminal L-alpha-aminoacyl-[peptide]</text>
        <dbReference type="Rhea" id="RHEA:23904"/>
        <dbReference type="Rhea" id="RHEA-COMP:9780"/>
        <dbReference type="Rhea" id="RHEA-COMP:9795"/>
        <dbReference type="ChEBI" id="CHEBI:77644"/>
        <dbReference type="ChEBI" id="CHEBI:78597"/>
        <dbReference type="ChEBI" id="CHEBI:78599"/>
        <dbReference type="ChEBI" id="CHEBI:78608"/>
        <dbReference type="EC" id="2.3.2.2"/>
    </reaction>
</comment>
<evidence type="ECO:0000256" key="2">
    <source>
        <dbReference type="ARBA" id="ARBA00001089"/>
    </source>
</evidence>
<keyword evidence="7 11" id="KW-0012">Acyltransferase</keyword>